<dbReference type="InterPro" id="IPR013088">
    <property type="entry name" value="Znf_NHR/GATA"/>
</dbReference>
<dbReference type="HOGENOM" id="CLU_342244_0_0_1"/>
<dbReference type="SUPFAM" id="SSF57716">
    <property type="entry name" value="Glucocorticoid receptor-like (DNA-binding domain)"/>
    <property type="match status" value="1"/>
</dbReference>
<dbReference type="Gene3D" id="3.30.50.10">
    <property type="entry name" value="Erythroid Transcription Factor GATA-1, subunit A"/>
    <property type="match status" value="1"/>
</dbReference>
<evidence type="ECO:0000256" key="3">
    <source>
        <dbReference type="ARBA" id="ARBA00022833"/>
    </source>
</evidence>
<dbReference type="GO" id="GO:0043565">
    <property type="term" value="F:sequence-specific DNA binding"/>
    <property type="evidence" value="ECO:0007669"/>
    <property type="project" value="InterPro"/>
</dbReference>
<evidence type="ECO:0000313" key="9">
    <source>
        <dbReference type="Proteomes" id="UP000002428"/>
    </source>
</evidence>
<evidence type="ECO:0000313" key="8">
    <source>
        <dbReference type="EMBL" id="CAG62041.1"/>
    </source>
</evidence>
<dbReference type="Proteomes" id="UP000002428">
    <property type="component" value="Chromosome L"/>
</dbReference>
<dbReference type="KEGG" id="cgr:2890816"/>
<dbReference type="eggNOG" id="KOG1601">
    <property type="taxonomic scope" value="Eukaryota"/>
</dbReference>
<dbReference type="VEuPathDB" id="FungiDB:CAGL0L06776g"/>
<feature type="compositionally biased region" description="Polar residues" evidence="5">
    <location>
        <begin position="161"/>
        <end position="170"/>
    </location>
</feature>
<dbReference type="AlphaFoldDB" id="Q6FL23"/>
<dbReference type="RefSeq" id="XP_449071.1">
    <property type="nucleotide sequence ID" value="XM_449071.1"/>
</dbReference>
<dbReference type="Pfam" id="PF00320">
    <property type="entry name" value="GATA"/>
    <property type="match status" value="1"/>
</dbReference>
<feature type="compositionally biased region" description="Basic and acidic residues" evidence="5">
    <location>
        <begin position="706"/>
        <end position="718"/>
    </location>
</feature>
<keyword evidence="9" id="KW-1185">Reference proteome</keyword>
<organism evidence="8 9">
    <name type="scientific">Candida glabrata (strain ATCC 2001 / BCRC 20586 / JCM 3761 / NBRC 0622 / NRRL Y-65 / CBS 138)</name>
    <name type="common">Yeast</name>
    <name type="synonym">Nakaseomyces glabratus</name>
    <dbReference type="NCBI Taxonomy" id="284593"/>
    <lineage>
        <taxon>Eukaryota</taxon>
        <taxon>Fungi</taxon>
        <taxon>Dikarya</taxon>
        <taxon>Ascomycota</taxon>
        <taxon>Saccharomycotina</taxon>
        <taxon>Saccharomycetes</taxon>
        <taxon>Saccharomycetales</taxon>
        <taxon>Saccharomycetaceae</taxon>
        <taxon>Nakaseomyces</taxon>
    </lineage>
</organism>
<dbReference type="PANTHER" id="PTHR45658">
    <property type="entry name" value="GATA TRANSCRIPTION FACTOR"/>
    <property type="match status" value="1"/>
</dbReference>
<evidence type="ECO:0000256" key="2">
    <source>
        <dbReference type="ARBA" id="ARBA00022771"/>
    </source>
</evidence>
<feature type="compositionally biased region" description="Polar residues" evidence="5">
    <location>
        <begin position="594"/>
        <end position="612"/>
    </location>
</feature>
<keyword evidence="2 4" id="KW-0863">Zinc-finger</keyword>
<dbReference type="EMBL" id="CR380958">
    <property type="protein sequence ID" value="CAG62041.1"/>
    <property type="molecule type" value="Genomic_DNA"/>
</dbReference>
<dbReference type="PROSITE" id="PS00344">
    <property type="entry name" value="GATA_ZN_FINGER_1"/>
    <property type="match status" value="1"/>
</dbReference>
<feature type="compositionally biased region" description="Basic and acidic residues" evidence="5">
    <location>
        <begin position="616"/>
        <end position="645"/>
    </location>
</feature>
<evidence type="ECO:0000256" key="5">
    <source>
        <dbReference type="SAM" id="MobiDB-lite"/>
    </source>
</evidence>
<feature type="region of interest" description="Disordered" evidence="5">
    <location>
        <begin position="147"/>
        <end position="182"/>
    </location>
</feature>
<keyword evidence="3" id="KW-0862">Zinc</keyword>
<feature type="region of interest" description="Disordered" evidence="5">
    <location>
        <begin position="587"/>
        <end position="726"/>
    </location>
</feature>
<gene>
    <name evidence="7 8" type="ordered locus">CAGL0L06776g</name>
</gene>
<dbReference type="GO" id="GO:0008270">
    <property type="term" value="F:zinc ion binding"/>
    <property type="evidence" value="ECO:0007669"/>
    <property type="project" value="UniProtKB-KW"/>
</dbReference>
<dbReference type="InParanoid" id="Q6FL23"/>
<feature type="domain" description="GATA-type" evidence="6">
    <location>
        <begin position="737"/>
        <end position="769"/>
    </location>
</feature>
<accession>Q6FL23</accession>
<feature type="compositionally biased region" description="Basic and acidic residues" evidence="5">
    <location>
        <begin position="653"/>
        <end position="696"/>
    </location>
</feature>
<dbReference type="GO" id="GO:0006355">
    <property type="term" value="P:regulation of DNA-templated transcription"/>
    <property type="evidence" value="ECO:0007669"/>
    <property type="project" value="InterPro"/>
</dbReference>
<evidence type="ECO:0000256" key="4">
    <source>
        <dbReference type="PROSITE-ProRule" id="PRU00094"/>
    </source>
</evidence>
<dbReference type="SMART" id="SM00401">
    <property type="entry name" value="ZnF_GATA"/>
    <property type="match status" value="1"/>
</dbReference>
<dbReference type="STRING" id="284593.Q6FL23"/>
<proteinExistence type="predicted"/>
<dbReference type="CGD" id="CAL0135798">
    <property type="gene designation" value="CAGL0L06776g"/>
</dbReference>
<dbReference type="InterPro" id="IPR000679">
    <property type="entry name" value="Znf_GATA"/>
</dbReference>
<dbReference type="CDD" id="cd00202">
    <property type="entry name" value="ZnF_GATA"/>
    <property type="match status" value="1"/>
</dbReference>
<evidence type="ECO:0000313" key="7">
    <source>
        <dbReference type="CGD" id="CAL0135798"/>
    </source>
</evidence>
<evidence type="ECO:0000259" key="6">
    <source>
        <dbReference type="PROSITE" id="PS50114"/>
    </source>
</evidence>
<feature type="region of interest" description="Disordered" evidence="5">
    <location>
        <begin position="517"/>
        <end position="539"/>
    </location>
</feature>
<name>Q6FL23_CANGA</name>
<protein>
    <recommendedName>
        <fullName evidence="6">GATA-type domain-containing protein</fullName>
    </recommendedName>
</protein>
<reference evidence="8 9" key="1">
    <citation type="journal article" date="2004" name="Nature">
        <title>Genome evolution in yeasts.</title>
        <authorList>
            <consortium name="Genolevures"/>
            <person name="Dujon B."/>
            <person name="Sherman D."/>
            <person name="Fischer G."/>
            <person name="Durrens P."/>
            <person name="Casaregola S."/>
            <person name="Lafontaine I."/>
            <person name="de Montigny J."/>
            <person name="Marck C."/>
            <person name="Neuveglise C."/>
            <person name="Talla E."/>
            <person name="Goffard N."/>
            <person name="Frangeul L."/>
            <person name="Aigle M."/>
            <person name="Anthouard V."/>
            <person name="Babour A."/>
            <person name="Barbe V."/>
            <person name="Barnay S."/>
            <person name="Blanchin S."/>
            <person name="Beckerich J.M."/>
            <person name="Beyne E."/>
            <person name="Bleykasten C."/>
            <person name="Boisrame A."/>
            <person name="Boyer J."/>
            <person name="Cattolico L."/>
            <person name="Confanioleri F."/>
            <person name="de Daruvar A."/>
            <person name="Despons L."/>
            <person name="Fabre E."/>
            <person name="Fairhead C."/>
            <person name="Ferry-Dumazet H."/>
            <person name="Groppi A."/>
            <person name="Hantraye F."/>
            <person name="Hennequin C."/>
            <person name="Jauniaux N."/>
            <person name="Joyet P."/>
            <person name="Kachouri R."/>
            <person name="Kerrest A."/>
            <person name="Koszul R."/>
            <person name="Lemaire M."/>
            <person name="Lesur I."/>
            <person name="Ma L."/>
            <person name="Muller H."/>
            <person name="Nicaud J.M."/>
            <person name="Nikolski M."/>
            <person name="Oztas S."/>
            <person name="Ozier-Kalogeropoulos O."/>
            <person name="Pellenz S."/>
            <person name="Potier S."/>
            <person name="Richard G.F."/>
            <person name="Straub M.L."/>
            <person name="Suleau A."/>
            <person name="Swennene D."/>
            <person name="Tekaia F."/>
            <person name="Wesolowski-Louvel M."/>
            <person name="Westhof E."/>
            <person name="Wirth B."/>
            <person name="Zeniou-Meyer M."/>
            <person name="Zivanovic I."/>
            <person name="Bolotin-Fukuhara M."/>
            <person name="Thierry A."/>
            <person name="Bouchier C."/>
            <person name="Caudron B."/>
            <person name="Scarpelli C."/>
            <person name="Gaillardin C."/>
            <person name="Weissenbach J."/>
            <person name="Wincker P."/>
            <person name="Souciet J.L."/>
        </authorList>
    </citation>
    <scope>NUCLEOTIDE SEQUENCE [LARGE SCALE GENOMIC DNA]</scope>
    <source>
        <strain evidence="9">ATCC 2001 / BCRC 20586 / JCM 3761 / NBRC 0622 / NRRL Y-65 / CBS 138</strain>
    </source>
</reference>
<dbReference type="InterPro" id="IPR051140">
    <property type="entry name" value="GATA_TF"/>
</dbReference>
<feature type="compositionally biased region" description="Polar residues" evidence="5">
    <location>
        <begin position="521"/>
        <end position="539"/>
    </location>
</feature>
<evidence type="ECO:0000256" key="1">
    <source>
        <dbReference type="ARBA" id="ARBA00022723"/>
    </source>
</evidence>
<dbReference type="PROSITE" id="PS50114">
    <property type="entry name" value="GATA_ZN_FINGER_2"/>
    <property type="match status" value="1"/>
</dbReference>
<keyword evidence="1" id="KW-0479">Metal-binding</keyword>
<sequence length="828" mass="94124">MRIINEVTHTPVQELREEIGLQTNKIKVKLQNPSDIPRVFIKKRIAGKLNPSVLNNNERIVLVSGPPDMMNSEIQDRSYLTQKYSEYKPPNNSRANVPQYFTGQNRAAEQFQRSAPIGAASEIPYQPPSHPYDHEIDLNNTLPAYYESFRGNQHGPKPSWGTDSLLSSPTEKSDEQYFNDDISETRINTSDIKSVGEDVSNRLKSLVSRLERYGIENNSGNIYGTNNQNLRYETIKIELIETIRKVKELQQELVKIFDNNTNLKYSTTGHEDSYKSTKRRRSGLVTTLNDTEIDSAPNKFEPNNLEGKGQFHSSGGAYKNSLNDYKFPPGNTANSGAFFRANGDGSINTYKARPSNIRSMSSYPLIRSPYGKILQKNTMIPAIHSRQDPYNRRVLLQPPYFHRPNLSDPSGIRPQSMHRSTLPTLPFPRNQSIDETFYQSRNLPEPSGFIPQTYLGKPLPRCTHNQYQDNVYQQINIIENRSTSNEIKSMGETKIGSSRVSNEIGPLAQRYMAKNNDDSDSYQQRALDSKPPQQNQSRDILSTEYSNFTYEGTDVVDNIDKGNGRKAYIQKRKKSVYSRDLNAKTFNLPRLGSPNLTRDTSTKISVGLQGSETEGEDSRTDISKAENPNSKKQENLVSHQDHISHVEQCADNATDKPSKNERSQYKSKVTSRENRVTKKDQSAADAKIQSKCDKSSIRTTGKVTKPSKENLTKRRQYEAKSNTTSSSSEKVTVEITLRCHHCGESDTPEWRRGPYGSRTLCNACGLFYRKLTKKFTVPYGNLYMRYRRIQAPLDRRVPLVLDVPTDIVREFDLDQNIDSNYFTIGSDT</sequence>